<keyword evidence="6" id="KW-1185">Reference proteome</keyword>
<reference evidence="6" key="1">
    <citation type="journal article" date="2019" name="Int. J. Syst. Evol. Microbiol.">
        <title>The Global Catalogue of Microorganisms (GCM) 10K type strain sequencing project: providing services to taxonomists for standard genome sequencing and annotation.</title>
        <authorList>
            <consortium name="The Broad Institute Genomics Platform"/>
            <consortium name="The Broad Institute Genome Sequencing Center for Infectious Disease"/>
            <person name="Wu L."/>
            <person name="Ma J."/>
        </authorList>
    </citation>
    <scope>NUCLEOTIDE SEQUENCE [LARGE SCALE GENOMIC DNA]</scope>
    <source>
        <strain evidence="6">CCUG 53270</strain>
    </source>
</reference>
<dbReference type="RefSeq" id="WP_079912628.1">
    <property type="nucleotide sequence ID" value="NZ_BAABJG010000003.1"/>
</dbReference>
<keyword evidence="3" id="KW-0804">Transcription</keyword>
<sequence length="277" mass="32059">MNLIRKIWNTPTEVDVHLPLYIASIGGWKNQPEVLRKNGLPTFQWVQCVDGKGVLKLADKEITVSKGQGMLLFPSVPHHYYPVESPWSVQWVEFQGRLTKDILRTLHFHESTVLDIKQPDQLLGRIQEIYALFSAKRMPPSHDCSQAVYGLLLDLHRYSSQFECHESSDEYYEMIQPALSYIEQHYNRTITLQDLADQLGVSMPYTCVLFQQTLGTRPIEYLNRIRIQKAKELLSQAENLEVKSIAEMVGFDHPSYFIKIFKRSEGLTPTAFRKLCQ</sequence>
<keyword evidence="1" id="KW-0805">Transcription regulation</keyword>
<dbReference type="PROSITE" id="PS01124">
    <property type="entry name" value="HTH_ARAC_FAMILY_2"/>
    <property type="match status" value="1"/>
</dbReference>
<dbReference type="Pfam" id="PF12833">
    <property type="entry name" value="HTH_18"/>
    <property type="match status" value="1"/>
</dbReference>
<organism evidence="5 6">
    <name type="scientific">Paenibacillus vulneris</name>
    <dbReference type="NCBI Taxonomy" id="1133364"/>
    <lineage>
        <taxon>Bacteria</taxon>
        <taxon>Bacillati</taxon>
        <taxon>Bacillota</taxon>
        <taxon>Bacilli</taxon>
        <taxon>Bacillales</taxon>
        <taxon>Paenibacillaceae</taxon>
        <taxon>Paenibacillus</taxon>
    </lineage>
</organism>
<evidence type="ECO:0000256" key="3">
    <source>
        <dbReference type="ARBA" id="ARBA00023163"/>
    </source>
</evidence>
<evidence type="ECO:0000259" key="4">
    <source>
        <dbReference type="PROSITE" id="PS01124"/>
    </source>
</evidence>
<dbReference type="Proteomes" id="UP001597180">
    <property type="component" value="Unassembled WGS sequence"/>
</dbReference>
<dbReference type="PANTHER" id="PTHR43280">
    <property type="entry name" value="ARAC-FAMILY TRANSCRIPTIONAL REGULATOR"/>
    <property type="match status" value="1"/>
</dbReference>
<proteinExistence type="predicted"/>
<name>A0ABW3UNJ8_9BACL</name>
<protein>
    <submittedName>
        <fullName evidence="5">AraC family transcriptional regulator</fullName>
    </submittedName>
</protein>
<evidence type="ECO:0000313" key="6">
    <source>
        <dbReference type="Proteomes" id="UP001597180"/>
    </source>
</evidence>
<dbReference type="SUPFAM" id="SSF46689">
    <property type="entry name" value="Homeodomain-like"/>
    <property type="match status" value="2"/>
</dbReference>
<dbReference type="Gene3D" id="1.10.10.60">
    <property type="entry name" value="Homeodomain-like"/>
    <property type="match status" value="2"/>
</dbReference>
<dbReference type="InterPro" id="IPR020449">
    <property type="entry name" value="Tscrpt_reg_AraC-type_HTH"/>
</dbReference>
<evidence type="ECO:0000256" key="2">
    <source>
        <dbReference type="ARBA" id="ARBA00023125"/>
    </source>
</evidence>
<evidence type="ECO:0000313" key="5">
    <source>
        <dbReference type="EMBL" id="MFD1221864.1"/>
    </source>
</evidence>
<feature type="domain" description="HTH araC/xylS-type" evidence="4">
    <location>
        <begin position="176"/>
        <end position="275"/>
    </location>
</feature>
<dbReference type="Pfam" id="PF02311">
    <property type="entry name" value="AraC_binding"/>
    <property type="match status" value="1"/>
</dbReference>
<dbReference type="InterPro" id="IPR037923">
    <property type="entry name" value="HTH-like"/>
</dbReference>
<dbReference type="SMART" id="SM00342">
    <property type="entry name" value="HTH_ARAC"/>
    <property type="match status" value="1"/>
</dbReference>
<dbReference type="PRINTS" id="PR00032">
    <property type="entry name" value="HTHARAC"/>
</dbReference>
<dbReference type="PANTHER" id="PTHR43280:SF2">
    <property type="entry name" value="HTH-TYPE TRANSCRIPTIONAL REGULATOR EXSA"/>
    <property type="match status" value="1"/>
</dbReference>
<dbReference type="InterPro" id="IPR003313">
    <property type="entry name" value="AraC-bd"/>
</dbReference>
<dbReference type="Gene3D" id="2.60.120.280">
    <property type="entry name" value="Regulatory protein AraC"/>
    <property type="match status" value="1"/>
</dbReference>
<dbReference type="InterPro" id="IPR018060">
    <property type="entry name" value="HTH_AraC"/>
</dbReference>
<dbReference type="PROSITE" id="PS00041">
    <property type="entry name" value="HTH_ARAC_FAMILY_1"/>
    <property type="match status" value="1"/>
</dbReference>
<comment type="caution">
    <text evidence="5">The sequence shown here is derived from an EMBL/GenBank/DDBJ whole genome shotgun (WGS) entry which is preliminary data.</text>
</comment>
<keyword evidence="2" id="KW-0238">DNA-binding</keyword>
<dbReference type="InterPro" id="IPR009057">
    <property type="entry name" value="Homeodomain-like_sf"/>
</dbReference>
<evidence type="ECO:0000256" key="1">
    <source>
        <dbReference type="ARBA" id="ARBA00023015"/>
    </source>
</evidence>
<dbReference type="SUPFAM" id="SSF51215">
    <property type="entry name" value="Regulatory protein AraC"/>
    <property type="match status" value="1"/>
</dbReference>
<dbReference type="InterPro" id="IPR018062">
    <property type="entry name" value="HTH_AraC-typ_CS"/>
</dbReference>
<gene>
    <name evidence="5" type="ORF">ACFQ4B_17230</name>
</gene>
<dbReference type="EMBL" id="JBHTLU010000019">
    <property type="protein sequence ID" value="MFD1221864.1"/>
    <property type="molecule type" value="Genomic_DNA"/>
</dbReference>
<accession>A0ABW3UNJ8</accession>